<name>A0A2A4FQK4_9SPHN</name>
<gene>
    <name evidence="2" type="ORF">COO09_16925</name>
</gene>
<keyword evidence="1" id="KW-0812">Transmembrane</keyword>
<feature type="transmembrane region" description="Helical" evidence="1">
    <location>
        <begin position="285"/>
        <end position="304"/>
    </location>
</feature>
<evidence type="ECO:0000256" key="1">
    <source>
        <dbReference type="SAM" id="Phobius"/>
    </source>
</evidence>
<feature type="transmembrane region" description="Helical" evidence="1">
    <location>
        <begin position="165"/>
        <end position="193"/>
    </location>
</feature>
<keyword evidence="1" id="KW-0472">Membrane</keyword>
<protein>
    <recommendedName>
        <fullName evidence="4">Glycosyltransferase RgtA/B/C/D-like domain-containing protein</fullName>
    </recommendedName>
</protein>
<dbReference type="AlphaFoldDB" id="A0A2A4FQK4"/>
<dbReference type="OrthoDB" id="7293882at2"/>
<comment type="caution">
    <text evidence="2">The sequence shown here is derived from an EMBL/GenBank/DDBJ whole genome shotgun (WGS) entry which is preliminary data.</text>
</comment>
<evidence type="ECO:0000313" key="2">
    <source>
        <dbReference type="EMBL" id="PCE41035.1"/>
    </source>
</evidence>
<feature type="transmembrane region" description="Helical" evidence="1">
    <location>
        <begin position="205"/>
        <end position="228"/>
    </location>
</feature>
<sequence>MNPGHSIGWWRRPGPLAAILLVLLAPLLLPGLPPLTDLPGHVGRWHIATADPASPLHRYYAVHWAWMGNLGTDLIALPLIPLVGPVAAARLIAGLILLLTGAALLWLSREVHGRVAPSLLFALPFAYGWPFQMGFVNFALAQALGFAALALWLRLARAGRLRLRALLFAPVGLVLWTAHSFGWGMFGLMAFAAELARLRARDHPWPRAIGCAVVACLPLALPALVMALGRPAGARASETGDWFNMGAKFLWLLSSLRDRWQAFDIASLLAPLMLIYIAARDRRLGFSALLGWPALACAAAFLLLPRLLLGGSYVDMRMAPAIWMLALLAIRPPETARLARMIALAGLAFVAVRTAGTMISFAQRGAEQRAELSALPAIPRGAAVLALVARPCLTPWSDIRPEHLAAYAILTRDAFVNEQWAIPGQHYLTIRHRRAMPFVADPSQLAYPDGCREQGHGLSHALAGFPRAAFTHLWIIGHRLADPRKSGLVTVWSNGRSGLYQVVGTAAMPRVEPQPEYRVRRGERAGT</sequence>
<keyword evidence="1" id="KW-1133">Transmembrane helix</keyword>
<organism evidence="2 3">
    <name type="scientific">Rhizorhabdus dicambivorans</name>
    <dbReference type="NCBI Taxonomy" id="1850238"/>
    <lineage>
        <taxon>Bacteria</taxon>
        <taxon>Pseudomonadati</taxon>
        <taxon>Pseudomonadota</taxon>
        <taxon>Alphaproteobacteria</taxon>
        <taxon>Sphingomonadales</taxon>
        <taxon>Sphingomonadaceae</taxon>
        <taxon>Rhizorhabdus</taxon>
    </lineage>
</organism>
<dbReference type="Proteomes" id="UP000218934">
    <property type="component" value="Unassembled WGS sequence"/>
</dbReference>
<accession>A0A2A4FQK4</accession>
<keyword evidence="3" id="KW-1185">Reference proteome</keyword>
<evidence type="ECO:0000313" key="3">
    <source>
        <dbReference type="Proteomes" id="UP000218934"/>
    </source>
</evidence>
<feature type="transmembrane region" description="Helical" evidence="1">
    <location>
        <begin position="135"/>
        <end position="153"/>
    </location>
</feature>
<proteinExistence type="predicted"/>
<reference evidence="2 3" key="1">
    <citation type="submission" date="2017-09" db="EMBL/GenBank/DDBJ databases">
        <title>The Catabolism of 3,6-Dichlorosalicylic acid is Initiated by the Cytochrome P450 Monooxygenase DsmABC in Rhizorhabdus dicambivorans Ndbn-20.</title>
        <authorList>
            <person name="Na L."/>
        </authorList>
    </citation>
    <scope>NUCLEOTIDE SEQUENCE [LARGE SCALE GENOMIC DNA]</scope>
    <source>
        <strain evidence="2 3">Ndbn-20m</strain>
    </source>
</reference>
<evidence type="ECO:0008006" key="4">
    <source>
        <dbReference type="Google" id="ProtNLM"/>
    </source>
</evidence>
<dbReference type="KEGG" id="rdi:CMV14_20395"/>
<dbReference type="RefSeq" id="WP_066966976.1">
    <property type="nucleotide sequence ID" value="NZ_CP023449.1"/>
</dbReference>
<dbReference type="EMBL" id="NWUF01000019">
    <property type="protein sequence ID" value="PCE41035.1"/>
    <property type="molecule type" value="Genomic_DNA"/>
</dbReference>